<name>A0ABW7JR62_9NOCA</name>
<dbReference type="Pfam" id="PF13360">
    <property type="entry name" value="PQQ_2"/>
    <property type="match status" value="1"/>
</dbReference>
<dbReference type="SUPFAM" id="SSF50998">
    <property type="entry name" value="Quinoprotein alcohol dehydrogenase-like"/>
    <property type="match status" value="2"/>
</dbReference>
<proteinExistence type="predicted"/>
<keyword evidence="1" id="KW-0732">Signal</keyword>
<dbReference type="RefSeq" id="WP_395116296.1">
    <property type="nucleotide sequence ID" value="NZ_JBIMSO010000062.1"/>
</dbReference>
<sequence length="459" mass="49215">MPDRTKLALLAAATAAALTVAAAVVSVSYALAVDGRPATTHIPGTSDAAPGIAWTLDAPTLLDHKYAAFRNPTVPTQFDSGEAGFADFGDVLVAMAGLPNQRTGEFDRATMIGVDADDGSVRWQADAGKIGGCSERPAAGKFVCYSSSFEDDQTFVTFDLSDGTVTRTPTEWDIFGLDTLDDHVYTIEGNVEDNDVRVHAGTLDDPDAYWSNAFEIGAGWEEIAFGKTITTKNGAGLIDLGRAAAGFELESGTQTWTAGYPDCSEDVTFAGDLLQRVKFDCDDYSVKGVDLLDSSGEVVISTQQRFTQSLEEAEPTDDSVPIIVGDSGFDRRSGEKLWTSSLLVSDPDGDRPNGTAIGLFGDVVLVRGQQNQTVSGIDARTGNRLWTQEVRSSDGYTFDGRNVVAVDDLLRATDIRTGEQAWEIPVDAMVESDRDSPRILRETDQSLIYATNATLISLR</sequence>
<evidence type="ECO:0000313" key="4">
    <source>
        <dbReference type="Proteomes" id="UP001609175"/>
    </source>
</evidence>
<feature type="domain" description="Pyrrolo-quinoline quinone repeat" evidence="2">
    <location>
        <begin position="328"/>
        <end position="423"/>
    </location>
</feature>
<dbReference type="Gene3D" id="2.130.10.10">
    <property type="entry name" value="YVTN repeat-like/Quinoprotein amine dehydrogenase"/>
    <property type="match status" value="1"/>
</dbReference>
<protein>
    <submittedName>
        <fullName evidence="3">PQQ-binding-like beta-propeller repeat protein</fullName>
    </submittedName>
</protein>
<organism evidence="3 4">
    <name type="scientific">Antrihabitans spumae</name>
    <dbReference type="NCBI Taxonomy" id="3373370"/>
    <lineage>
        <taxon>Bacteria</taxon>
        <taxon>Bacillati</taxon>
        <taxon>Actinomycetota</taxon>
        <taxon>Actinomycetes</taxon>
        <taxon>Mycobacteriales</taxon>
        <taxon>Nocardiaceae</taxon>
        <taxon>Antrihabitans</taxon>
    </lineage>
</organism>
<dbReference type="EMBL" id="JBIMSO010000062">
    <property type="protein sequence ID" value="MFH5210493.1"/>
    <property type="molecule type" value="Genomic_DNA"/>
</dbReference>
<dbReference type="InterPro" id="IPR015943">
    <property type="entry name" value="WD40/YVTN_repeat-like_dom_sf"/>
</dbReference>
<accession>A0ABW7JR62</accession>
<evidence type="ECO:0000313" key="3">
    <source>
        <dbReference type="EMBL" id="MFH5210493.1"/>
    </source>
</evidence>
<feature type="chain" id="PRO_5045734315" evidence="1">
    <location>
        <begin position="23"/>
        <end position="459"/>
    </location>
</feature>
<feature type="signal peptide" evidence="1">
    <location>
        <begin position="1"/>
        <end position="22"/>
    </location>
</feature>
<dbReference type="InterPro" id="IPR011047">
    <property type="entry name" value="Quinoprotein_ADH-like_sf"/>
</dbReference>
<comment type="caution">
    <text evidence="3">The sequence shown here is derived from an EMBL/GenBank/DDBJ whole genome shotgun (WGS) entry which is preliminary data.</text>
</comment>
<gene>
    <name evidence="3" type="ORF">ACHIPZ_20120</name>
</gene>
<evidence type="ECO:0000259" key="2">
    <source>
        <dbReference type="Pfam" id="PF13360"/>
    </source>
</evidence>
<dbReference type="InterPro" id="IPR002372">
    <property type="entry name" value="PQQ_rpt_dom"/>
</dbReference>
<reference evidence="3 4" key="1">
    <citation type="submission" date="2024-10" db="EMBL/GenBank/DDBJ databases">
        <authorList>
            <person name="Riesco R."/>
        </authorList>
    </citation>
    <scope>NUCLEOTIDE SEQUENCE [LARGE SCALE GENOMIC DNA]</scope>
    <source>
        <strain evidence="3 4">NCIMB 15449</strain>
    </source>
</reference>
<dbReference type="Proteomes" id="UP001609175">
    <property type="component" value="Unassembled WGS sequence"/>
</dbReference>
<evidence type="ECO:0000256" key="1">
    <source>
        <dbReference type="SAM" id="SignalP"/>
    </source>
</evidence>